<evidence type="ECO:0000313" key="5">
    <source>
        <dbReference type="Proteomes" id="UP000193077"/>
    </source>
</evidence>
<accession>A0A1Y5RV97</accession>
<dbReference type="OrthoDB" id="9795647at2"/>
<dbReference type="SUPFAM" id="SSF51735">
    <property type="entry name" value="NAD(P)-binding Rossmann-fold domains"/>
    <property type="match status" value="1"/>
</dbReference>
<gene>
    <name evidence="4" type="primary">baiA1</name>
    <name evidence="4" type="ORF">TRL7639_00865</name>
</gene>
<dbReference type="PROSITE" id="PS00061">
    <property type="entry name" value="ADH_SHORT"/>
    <property type="match status" value="1"/>
</dbReference>
<dbReference type="FunFam" id="3.40.50.720:FF:000215">
    <property type="entry name" value="3-hydroxyacyl-CoA dehydrogenase type-2"/>
    <property type="match status" value="1"/>
</dbReference>
<dbReference type="PANTHER" id="PTHR43658">
    <property type="entry name" value="SHORT-CHAIN DEHYDROGENASE/REDUCTASE"/>
    <property type="match status" value="1"/>
</dbReference>
<dbReference type="InterPro" id="IPR020904">
    <property type="entry name" value="Sc_DH/Rdtase_CS"/>
</dbReference>
<protein>
    <submittedName>
        <fullName evidence="4">Bile acid 7-dehydroxylase 1/3</fullName>
    </submittedName>
</protein>
<reference evidence="4 5" key="1">
    <citation type="submission" date="2017-03" db="EMBL/GenBank/DDBJ databases">
        <authorList>
            <person name="Afonso C.L."/>
            <person name="Miller P.J."/>
            <person name="Scott M.A."/>
            <person name="Spackman E."/>
            <person name="Goraichik I."/>
            <person name="Dimitrov K.M."/>
            <person name="Suarez D.L."/>
            <person name="Swayne D.E."/>
        </authorList>
    </citation>
    <scope>NUCLEOTIDE SEQUENCE [LARGE SCALE GENOMIC DNA]</scope>
    <source>
        <strain evidence="4 5">CECT 7639</strain>
    </source>
</reference>
<evidence type="ECO:0000256" key="3">
    <source>
        <dbReference type="RuleBase" id="RU000363"/>
    </source>
</evidence>
<dbReference type="PRINTS" id="PR00081">
    <property type="entry name" value="GDHRDH"/>
</dbReference>
<name>A0A1Y5RV97_9RHOB</name>
<dbReference type="PANTHER" id="PTHR43658:SF8">
    <property type="entry name" value="17-BETA-HYDROXYSTEROID DEHYDROGENASE 14-RELATED"/>
    <property type="match status" value="1"/>
</dbReference>
<dbReference type="Proteomes" id="UP000193077">
    <property type="component" value="Unassembled WGS sequence"/>
</dbReference>
<keyword evidence="5" id="KW-1185">Reference proteome</keyword>
<evidence type="ECO:0000256" key="1">
    <source>
        <dbReference type="ARBA" id="ARBA00006484"/>
    </source>
</evidence>
<sequence>MKIENASAIVTGGASGLGFATAKVLAEKGAKVALFDLPGDKLEASAKELGAVAAPCDVTSADGVAAALETAIAANGLPRIAVNCAGVTHGERIVGRNGAASLEAFSRTVQINLIGTFNVMRLVAEKMAQNDALDDNERGVIINTSSAAAFEGQIGQAAYAASKGGVASLTLPAAREFARSGIRVLAIAPGIFSTPMMDLLPQDIQDSLGAKVPFPSRLGKPAEFAQLAGHMIENTMLNGECVRLDGAIRLEPK</sequence>
<dbReference type="InterPro" id="IPR002347">
    <property type="entry name" value="SDR_fam"/>
</dbReference>
<organism evidence="4 5">
    <name type="scientific">Falsiruegeria litorea R37</name>
    <dbReference type="NCBI Taxonomy" id="1200284"/>
    <lineage>
        <taxon>Bacteria</taxon>
        <taxon>Pseudomonadati</taxon>
        <taxon>Pseudomonadota</taxon>
        <taxon>Alphaproteobacteria</taxon>
        <taxon>Rhodobacterales</taxon>
        <taxon>Roseobacteraceae</taxon>
        <taxon>Falsiruegeria</taxon>
    </lineage>
</organism>
<proteinExistence type="inferred from homology"/>
<dbReference type="InterPro" id="IPR036291">
    <property type="entry name" value="NAD(P)-bd_dom_sf"/>
</dbReference>
<dbReference type="Gene3D" id="3.40.50.720">
    <property type="entry name" value="NAD(P)-binding Rossmann-like Domain"/>
    <property type="match status" value="1"/>
</dbReference>
<dbReference type="GO" id="GO:0016491">
    <property type="term" value="F:oxidoreductase activity"/>
    <property type="evidence" value="ECO:0007669"/>
    <property type="project" value="UniProtKB-KW"/>
</dbReference>
<evidence type="ECO:0000313" key="4">
    <source>
        <dbReference type="EMBL" id="SLN25299.1"/>
    </source>
</evidence>
<comment type="similarity">
    <text evidence="1 3">Belongs to the short-chain dehydrogenases/reductases (SDR) family.</text>
</comment>
<dbReference type="Pfam" id="PF00106">
    <property type="entry name" value="adh_short"/>
    <property type="match status" value="1"/>
</dbReference>
<evidence type="ECO:0000256" key="2">
    <source>
        <dbReference type="ARBA" id="ARBA00023002"/>
    </source>
</evidence>
<dbReference type="RefSeq" id="WP_085796249.1">
    <property type="nucleotide sequence ID" value="NZ_FWFO01000001.1"/>
</dbReference>
<dbReference type="EMBL" id="FWFO01000001">
    <property type="protein sequence ID" value="SLN25299.1"/>
    <property type="molecule type" value="Genomic_DNA"/>
</dbReference>
<dbReference type="AlphaFoldDB" id="A0A1Y5RV97"/>
<dbReference type="PRINTS" id="PR00080">
    <property type="entry name" value="SDRFAMILY"/>
</dbReference>
<keyword evidence="2" id="KW-0560">Oxidoreductase</keyword>